<evidence type="ECO:0000256" key="1">
    <source>
        <dbReference type="SAM" id="SignalP"/>
    </source>
</evidence>
<dbReference type="EMBL" id="JAVRHV010000001">
    <property type="protein sequence ID" value="MDT0551782.1"/>
    <property type="molecule type" value="Genomic_DNA"/>
</dbReference>
<evidence type="ECO:0008006" key="4">
    <source>
        <dbReference type="Google" id="ProtNLM"/>
    </source>
</evidence>
<keyword evidence="3" id="KW-1185">Reference proteome</keyword>
<gene>
    <name evidence="2" type="ORF">RM519_00865</name>
</gene>
<feature type="signal peptide" evidence="1">
    <location>
        <begin position="1"/>
        <end position="21"/>
    </location>
</feature>
<name>A0ABU2Y0T0_9FLAO</name>
<dbReference type="Proteomes" id="UP001252186">
    <property type="component" value="Unassembled WGS sequence"/>
</dbReference>
<organism evidence="2 3">
    <name type="scientific">Urechidicola vernalis</name>
    <dbReference type="NCBI Taxonomy" id="3075600"/>
    <lineage>
        <taxon>Bacteria</taxon>
        <taxon>Pseudomonadati</taxon>
        <taxon>Bacteroidota</taxon>
        <taxon>Flavobacteriia</taxon>
        <taxon>Flavobacteriales</taxon>
        <taxon>Flavobacteriaceae</taxon>
        <taxon>Urechidicola</taxon>
    </lineage>
</organism>
<reference evidence="2 3" key="1">
    <citation type="submission" date="2023-09" db="EMBL/GenBank/DDBJ databases">
        <authorList>
            <person name="Rey-Velasco X."/>
        </authorList>
    </citation>
    <scope>NUCLEOTIDE SEQUENCE [LARGE SCALE GENOMIC DNA]</scope>
    <source>
        <strain evidence="2 3">P050</strain>
    </source>
</reference>
<protein>
    <recommendedName>
        <fullName evidence="4">Outer membrane protein beta-barrel domain-containing protein</fullName>
    </recommendedName>
</protein>
<comment type="caution">
    <text evidence="2">The sequence shown here is derived from an EMBL/GenBank/DDBJ whole genome shotgun (WGS) entry which is preliminary data.</text>
</comment>
<feature type="chain" id="PRO_5045685654" description="Outer membrane protein beta-barrel domain-containing protein" evidence="1">
    <location>
        <begin position="22"/>
        <end position="275"/>
    </location>
</feature>
<proteinExistence type="predicted"/>
<sequence length="275" mass="30790">MKYFVSLIVVTCCLISTNLLAQDSLAKHPILTKKFFISTGVFLPSKNIKIKANGSTPNEEIDFGKTFDFNDSEITFAASVKWRFAKNWNLGMEYYSIKNGATRSIEQDIEWNDYTFKAGLSVGAGFDLDLYRVFFGRNISTGPKHELGGGIGIHAMDITTYLEGEAFLDDLNTGFRRESITALAPLPNIGFWYFWAPSEKFLVTARLDWLSVKISNIKGSLLNLAPGIQYQLFKNIGVGASYRYFNLNVDIEDNNWDGGVALSFHGPMFSLTGNF</sequence>
<dbReference type="RefSeq" id="WP_311591582.1">
    <property type="nucleotide sequence ID" value="NZ_JAVRHV010000001.1"/>
</dbReference>
<keyword evidence="1" id="KW-0732">Signal</keyword>
<accession>A0ABU2Y0T0</accession>
<evidence type="ECO:0000313" key="2">
    <source>
        <dbReference type="EMBL" id="MDT0551782.1"/>
    </source>
</evidence>
<evidence type="ECO:0000313" key="3">
    <source>
        <dbReference type="Proteomes" id="UP001252186"/>
    </source>
</evidence>